<protein>
    <submittedName>
        <fullName evidence="1">Uncharacterized protein</fullName>
    </submittedName>
</protein>
<reference evidence="1" key="1">
    <citation type="submission" date="2016-10" db="EMBL/GenBank/DDBJ databases">
        <title>Agrobacterium Ti plasmids: Classification based on T-DNA and Vir regions organization.</title>
        <authorList>
            <person name="Nabi N."/>
            <person name="Vial L."/>
            <person name="Ben Hafsa A."/>
            <person name="Chapulliot D."/>
            <person name="Berard A."/>
            <person name="Chauveau A."/>
            <person name="Le Paslier M.-C."/>
            <person name="Harzallah Skhiri F."/>
            <person name="Brunel D."/>
            <person name="Nesme X."/>
            <person name="Chaouachi M."/>
        </authorList>
    </citation>
    <scope>NUCLEOTIDE SEQUENCE</scope>
    <source>
        <strain evidence="1">CFBP2516</strain>
        <plasmid evidence="1">pTi_CFBP2516</plasmid>
    </source>
</reference>
<dbReference type="Gene3D" id="3.40.50.300">
    <property type="entry name" value="P-loop containing nucleotide triphosphate hydrolases"/>
    <property type="match status" value="1"/>
</dbReference>
<evidence type="ECO:0000313" key="1">
    <source>
        <dbReference type="EMBL" id="ASK44539.1"/>
    </source>
</evidence>
<dbReference type="AlphaFoldDB" id="A0A2Z2PUH1"/>
<organism evidence="1">
    <name type="scientific">Agrobacterium tumefaciens</name>
    <dbReference type="NCBI Taxonomy" id="358"/>
    <lineage>
        <taxon>Bacteria</taxon>
        <taxon>Pseudomonadati</taxon>
        <taxon>Pseudomonadota</taxon>
        <taxon>Alphaproteobacteria</taxon>
        <taxon>Hyphomicrobiales</taxon>
        <taxon>Rhizobiaceae</taxon>
        <taxon>Rhizobium/Agrobacterium group</taxon>
        <taxon>Agrobacterium</taxon>
        <taxon>Agrobacterium tumefaciens complex</taxon>
    </lineage>
</organism>
<sequence>MTIGYPIYISGPHGTGKTTLHRQLIGETDMLNLRRGFDEIPANEPYLRVFLSSALHCNDLITHRLLCRERSGLGDRCIIDSIAYLQAFRALDWVSSPAYDTLMSTIFGAMSLVRWPHHVIVLNVSVRRKRQLTGRSLLNPTVSLAVSNIRERGLAKGWRQESLELNEALFESYDFICAGGLDINISDWLMVRDTRDSSVISGCVAYLQRVSSQRENGFELLNI</sequence>
<dbReference type="EMBL" id="KY000047">
    <property type="protein sequence ID" value="ASK44539.1"/>
    <property type="molecule type" value="Genomic_DNA"/>
</dbReference>
<name>A0A2Z2PUH1_AGRTU</name>
<accession>A0A2Z2PUH1</accession>
<geneLocation type="plasmid" evidence="1">
    <name>pTi_CFBP2516</name>
</geneLocation>
<keyword evidence="1" id="KW-0614">Plasmid</keyword>
<dbReference type="InterPro" id="IPR027417">
    <property type="entry name" value="P-loop_NTPase"/>
</dbReference>
<proteinExistence type="predicted"/>
<dbReference type="SUPFAM" id="SSF52540">
    <property type="entry name" value="P-loop containing nucleoside triphosphate hydrolases"/>
    <property type="match status" value="1"/>
</dbReference>